<name>A0A562U9G6_9SPHI</name>
<accession>A0A562U9G6</accession>
<evidence type="ECO:0000259" key="8">
    <source>
        <dbReference type="Pfam" id="PF01551"/>
    </source>
</evidence>
<feature type="transmembrane region" description="Helical" evidence="7">
    <location>
        <begin position="92"/>
        <end position="110"/>
    </location>
</feature>
<dbReference type="AlphaFoldDB" id="A0A562U9G6"/>
<feature type="transmembrane region" description="Helical" evidence="7">
    <location>
        <begin position="117"/>
        <end position="135"/>
    </location>
</feature>
<dbReference type="CDD" id="cd12797">
    <property type="entry name" value="M23_peptidase"/>
    <property type="match status" value="1"/>
</dbReference>
<dbReference type="Pfam" id="PF01551">
    <property type="entry name" value="Peptidase_M23"/>
    <property type="match status" value="1"/>
</dbReference>
<dbReference type="InterPro" id="IPR004937">
    <property type="entry name" value="Urea_transporter"/>
</dbReference>
<keyword evidence="6 7" id="KW-0472">Membrane</keyword>
<comment type="similarity">
    <text evidence="2">Belongs to the urea transporter family.</text>
</comment>
<dbReference type="RefSeq" id="WP_144910997.1">
    <property type="nucleotide sequence ID" value="NZ_VLLI01000003.1"/>
</dbReference>
<keyword evidence="5 7" id="KW-1133">Transmembrane helix</keyword>
<dbReference type="EMBL" id="VLLI01000003">
    <property type="protein sequence ID" value="TWJ02418.1"/>
    <property type="molecule type" value="Genomic_DNA"/>
</dbReference>
<dbReference type="SUPFAM" id="SSF51261">
    <property type="entry name" value="Duplicated hybrid motif"/>
    <property type="match status" value="1"/>
</dbReference>
<dbReference type="Gene3D" id="2.70.70.10">
    <property type="entry name" value="Glucose Permease (Domain IIA)"/>
    <property type="match status" value="1"/>
</dbReference>
<feature type="transmembrane region" description="Helical" evidence="7">
    <location>
        <begin position="237"/>
        <end position="258"/>
    </location>
</feature>
<evidence type="ECO:0000256" key="3">
    <source>
        <dbReference type="ARBA" id="ARBA00022475"/>
    </source>
</evidence>
<evidence type="ECO:0000256" key="7">
    <source>
        <dbReference type="SAM" id="Phobius"/>
    </source>
</evidence>
<evidence type="ECO:0000256" key="6">
    <source>
        <dbReference type="ARBA" id="ARBA00023136"/>
    </source>
</evidence>
<organism evidence="9 10">
    <name type="scientific">Mucilaginibacter frigoritolerans</name>
    <dbReference type="NCBI Taxonomy" id="652788"/>
    <lineage>
        <taxon>Bacteria</taxon>
        <taxon>Pseudomonadati</taxon>
        <taxon>Bacteroidota</taxon>
        <taxon>Sphingobacteriia</taxon>
        <taxon>Sphingobacteriales</taxon>
        <taxon>Sphingobacteriaceae</taxon>
        <taxon>Mucilaginibacter</taxon>
    </lineage>
</organism>
<feature type="transmembrane region" description="Helical" evidence="7">
    <location>
        <begin position="40"/>
        <end position="61"/>
    </location>
</feature>
<keyword evidence="4 7" id="KW-0812">Transmembrane</keyword>
<evidence type="ECO:0000256" key="5">
    <source>
        <dbReference type="ARBA" id="ARBA00022989"/>
    </source>
</evidence>
<dbReference type="InterPro" id="IPR016047">
    <property type="entry name" value="M23ase_b-sheet_dom"/>
</dbReference>
<evidence type="ECO:0000313" key="10">
    <source>
        <dbReference type="Proteomes" id="UP000317010"/>
    </source>
</evidence>
<dbReference type="Proteomes" id="UP000317010">
    <property type="component" value="Unassembled WGS sequence"/>
</dbReference>
<feature type="domain" description="M23ase beta-sheet core" evidence="8">
    <location>
        <begin position="404"/>
        <end position="493"/>
    </location>
</feature>
<feature type="transmembrane region" description="Helical" evidence="7">
    <location>
        <begin position="197"/>
        <end position="225"/>
    </location>
</feature>
<reference evidence="9 10" key="1">
    <citation type="submission" date="2019-07" db="EMBL/GenBank/DDBJ databases">
        <title>Genomic Encyclopedia of Archaeal and Bacterial Type Strains, Phase II (KMG-II): from individual species to whole genera.</title>
        <authorList>
            <person name="Goeker M."/>
        </authorList>
    </citation>
    <scope>NUCLEOTIDE SEQUENCE [LARGE SCALE GENOMIC DNA]</scope>
    <source>
        <strain evidence="9 10">ATCC BAA-1854</strain>
    </source>
</reference>
<dbReference type="OrthoDB" id="9809488at2"/>
<evidence type="ECO:0000313" key="9">
    <source>
        <dbReference type="EMBL" id="TWJ02418.1"/>
    </source>
</evidence>
<keyword evidence="3" id="KW-1003">Cell membrane</keyword>
<feature type="transmembrane region" description="Helical" evidence="7">
    <location>
        <begin position="292"/>
        <end position="310"/>
    </location>
</feature>
<dbReference type="GO" id="GO:0015204">
    <property type="term" value="F:urea transmembrane transporter activity"/>
    <property type="evidence" value="ECO:0007669"/>
    <property type="project" value="InterPro"/>
</dbReference>
<dbReference type="Gene3D" id="1.10.3430.10">
    <property type="entry name" value="Ammonium transporter AmtB like domains"/>
    <property type="match status" value="1"/>
</dbReference>
<keyword evidence="10" id="KW-1185">Reference proteome</keyword>
<feature type="transmembrane region" description="Helical" evidence="7">
    <location>
        <begin position="12"/>
        <end position="34"/>
    </location>
</feature>
<evidence type="ECO:0000256" key="2">
    <source>
        <dbReference type="ARBA" id="ARBA00005914"/>
    </source>
</evidence>
<feature type="transmembrane region" description="Helical" evidence="7">
    <location>
        <begin position="68"/>
        <end position="86"/>
    </location>
</feature>
<sequence length="721" mass="80778">MKNKISSFIGSILNTYAILFFSQNKVLGGILLFVSFVNPLAGLSGLCCTLFTLTVINILGYQHENIQSGVYSFNSLLLGLAFGTFFNLTGYYVLWLAFVCLLVIMLTIILTDRLGKLGLPILSIPFILCYWLVLFGEGVYYHGGLQQKNTFLLIHNATGTGCLVNIYQYFSVGLPCYLGLFFRALSAVLFQNNILTGILISIGVFIHSRIMFSLLVIGFISALLFNTITHNYPDGISYYNLGANFMLSTATIGSFFLIPSVRSYLLAILSVPVMFIITNALTGIMATYNLPVFALPFCVINITLLYFLLLRRKPGKLQLIGLQHYSPERNLYQFLNQKDRLDDLKYFRFSLPFMGSWTVSQGYNGDITHKGEWGKALDFVIEDDDKKTYSHQGNLPEHFYCFNKPVLACGDGIIANVVDHVEDNAIGEANKKENWGNTVVIKHLNGLYSKVSHLKKGSIKVKVGDIVKTGDLLGRCGSSGRSPEPHLHFQIQATAYIDAKTLAYPFAFYMTGNGKKASINSYKIPEGGQVLTPPAIHKTIRKAFDFQPGYTAVLMSEDCKMESIEVFTDESGQSYLYSKETSAAAYFINNGTQFYFTSFYGDTNSLLYYFHLAAYKVIFVNDDSILASDAYPIHLHHNKIQLWLQDIIAPFYRFISLSYQSSNLSKKAGIAISVKQFKNIFGTTRQEMDASIDISEAGIQEFSIHINKVDIKAKWVRGNIY</sequence>
<gene>
    <name evidence="9" type="ORF">JN11_01390</name>
</gene>
<dbReference type="PANTHER" id="PTHR10464:SF4">
    <property type="entry name" value="UREA TRANSPORTER"/>
    <property type="match status" value="1"/>
</dbReference>
<comment type="caution">
    <text evidence="9">The sequence shown here is derived from an EMBL/GenBank/DDBJ whole genome shotgun (WGS) entry which is preliminary data.</text>
</comment>
<dbReference type="InterPro" id="IPR011055">
    <property type="entry name" value="Dup_hybrid_motif"/>
</dbReference>
<dbReference type="Pfam" id="PF03253">
    <property type="entry name" value="UT"/>
    <property type="match status" value="1"/>
</dbReference>
<dbReference type="InterPro" id="IPR029020">
    <property type="entry name" value="Ammonium/urea_transptr"/>
</dbReference>
<evidence type="ECO:0000256" key="4">
    <source>
        <dbReference type="ARBA" id="ARBA00022692"/>
    </source>
</evidence>
<proteinExistence type="inferred from homology"/>
<dbReference type="PANTHER" id="PTHR10464">
    <property type="entry name" value="UREA TRANSPORTER"/>
    <property type="match status" value="1"/>
</dbReference>
<evidence type="ECO:0000256" key="1">
    <source>
        <dbReference type="ARBA" id="ARBA00004651"/>
    </source>
</evidence>
<comment type="subcellular location">
    <subcellularLocation>
        <location evidence="1">Cell membrane</location>
        <topology evidence="1">Multi-pass membrane protein</topology>
    </subcellularLocation>
</comment>
<dbReference type="GO" id="GO:0005886">
    <property type="term" value="C:plasma membrane"/>
    <property type="evidence" value="ECO:0007669"/>
    <property type="project" value="UniProtKB-SubCell"/>
</dbReference>
<protein>
    <submittedName>
        <fullName evidence="9">Urea transporter</fullName>
    </submittedName>
</protein>
<feature type="transmembrane region" description="Helical" evidence="7">
    <location>
        <begin position="265"/>
        <end position="286"/>
    </location>
</feature>